<dbReference type="PANTHER" id="PTHR37536:SF1">
    <property type="entry name" value="ASPERGILLOPEPSIN, PUTAITVE (AFU_ORTHOLOGUE AFUA_7G01200)"/>
    <property type="match status" value="1"/>
</dbReference>
<dbReference type="EMBL" id="AZHB01000040">
    <property type="protein sequence ID" value="OAA53082.1"/>
    <property type="molecule type" value="Genomic_DNA"/>
</dbReference>
<gene>
    <name evidence="3" type="ORF">ISF_09036</name>
</gene>
<dbReference type="Gene3D" id="2.60.120.700">
    <property type="entry name" value="Peptidase G1"/>
    <property type="match status" value="1"/>
</dbReference>
<dbReference type="GO" id="GO:0030246">
    <property type="term" value="F:carbohydrate binding"/>
    <property type="evidence" value="ECO:0007669"/>
    <property type="project" value="UniProtKB-KW"/>
</dbReference>
<dbReference type="OrthoDB" id="2862635at2759"/>
<proteinExistence type="predicted"/>
<dbReference type="RefSeq" id="XP_018700164.1">
    <property type="nucleotide sequence ID" value="XM_018852639.1"/>
</dbReference>
<dbReference type="InterPro" id="IPR038656">
    <property type="entry name" value="Peptidase_G1_sf"/>
</dbReference>
<dbReference type="Pfam" id="PF01828">
    <property type="entry name" value="Peptidase_A4"/>
    <property type="match status" value="1"/>
</dbReference>
<dbReference type="GO" id="GO:0006508">
    <property type="term" value="P:proteolysis"/>
    <property type="evidence" value="ECO:0007669"/>
    <property type="project" value="InterPro"/>
</dbReference>
<keyword evidence="3" id="KW-0430">Lectin</keyword>
<name>A0A167LH28_CORFA</name>
<evidence type="ECO:0000313" key="4">
    <source>
        <dbReference type="Proteomes" id="UP000076744"/>
    </source>
</evidence>
<dbReference type="InterPro" id="IPR000250">
    <property type="entry name" value="Peptidase_G1"/>
</dbReference>
<organism evidence="3 4">
    <name type="scientific">Cordyceps fumosorosea (strain ARSEF 2679)</name>
    <name type="common">Isaria fumosorosea</name>
    <dbReference type="NCBI Taxonomy" id="1081104"/>
    <lineage>
        <taxon>Eukaryota</taxon>
        <taxon>Fungi</taxon>
        <taxon>Dikarya</taxon>
        <taxon>Ascomycota</taxon>
        <taxon>Pezizomycotina</taxon>
        <taxon>Sordariomycetes</taxon>
        <taxon>Hypocreomycetidae</taxon>
        <taxon>Hypocreales</taxon>
        <taxon>Cordycipitaceae</taxon>
        <taxon>Cordyceps</taxon>
    </lineage>
</organism>
<comment type="caution">
    <text evidence="3">The sequence shown here is derived from an EMBL/GenBank/DDBJ whole genome shotgun (WGS) entry which is preliminary data.</text>
</comment>
<keyword evidence="4" id="KW-1185">Reference proteome</keyword>
<feature type="signal peptide" evidence="2">
    <location>
        <begin position="1"/>
        <end position="17"/>
    </location>
</feature>
<evidence type="ECO:0000313" key="3">
    <source>
        <dbReference type="EMBL" id="OAA53082.1"/>
    </source>
</evidence>
<dbReference type="AlphaFoldDB" id="A0A167LH28"/>
<dbReference type="SUPFAM" id="SSF49899">
    <property type="entry name" value="Concanavalin A-like lectins/glucanases"/>
    <property type="match status" value="1"/>
</dbReference>
<feature type="chain" id="PRO_5007889868" evidence="2">
    <location>
        <begin position="18"/>
        <end position="247"/>
    </location>
</feature>
<dbReference type="PANTHER" id="PTHR37536">
    <property type="entry name" value="PUTATIVE (AFU_ORTHOLOGUE AFUA_3G02970)-RELATED"/>
    <property type="match status" value="1"/>
</dbReference>
<dbReference type="GeneID" id="30025328"/>
<dbReference type="STRING" id="1081104.A0A167LH28"/>
<dbReference type="CDD" id="cd13426">
    <property type="entry name" value="Peptidase_G1"/>
    <property type="match status" value="1"/>
</dbReference>
<protein>
    <submittedName>
        <fullName evidence="3">Concanavalin A-like lectin/glucanase</fullName>
    </submittedName>
</protein>
<feature type="active site" description="Proton acceptor" evidence="1">
    <location>
        <position position="178"/>
    </location>
</feature>
<accession>A0A167LH28</accession>
<keyword evidence="2" id="KW-0732">Signal</keyword>
<evidence type="ECO:0000256" key="1">
    <source>
        <dbReference type="PIRSR" id="PIRSR600250-50"/>
    </source>
</evidence>
<reference evidence="3 4" key="1">
    <citation type="journal article" date="2016" name="Genome Biol. Evol.">
        <title>Divergent and convergent evolution of fungal pathogenicity.</title>
        <authorList>
            <person name="Shang Y."/>
            <person name="Xiao G."/>
            <person name="Zheng P."/>
            <person name="Cen K."/>
            <person name="Zhan S."/>
            <person name="Wang C."/>
        </authorList>
    </citation>
    <scope>NUCLEOTIDE SEQUENCE [LARGE SCALE GENOMIC DNA]</scope>
    <source>
        <strain evidence="3 4">ARSEF 2679</strain>
    </source>
</reference>
<dbReference type="InterPro" id="IPR013320">
    <property type="entry name" value="ConA-like_dom_sf"/>
</dbReference>
<sequence>MLFKALSLWLLAPVVTALVAKQPVDRTLAKRDYISNNWCGQVLYGSDFRDVSATWVVPTASPLSSQYSEQPLYNYQWVGIDGATANCQAILQAGTYARLQDNRLTYGFWYEFYPNDSWLMNDPLVRPGDTVFVQVKAYNTTSGYAYMENRSTGQHVTVPLDAPAGSSLCGRTAEWIQENASGSPRGLAPFSTFSFTGASAIDASGNQPTIEGSEKWFMTPRGTNNAVCYPSNVGRDSVQINYSGPTA</sequence>
<dbReference type="GO" id="GO:0070007">
    <property type="term" value="F:glutamic-type endopeptidase activity"/>
    <property type="evidence" value="ECO:0007669"/>
    <property type="project" value="InterPro"/>
</dbReference>
<dbReference type="Proteomes" id="UP000076744">
    <property type="component" value="Unassembled WGS sequence"/>
</dbReference>
<dbReference type="PRINTS" id="PR00977">
    <property type="entry name" value="SCYTLDPTASE"/>
</dbReference>
<evidence type="ECO:0000256" key="2">
    <source>
        <dbReference type="SAM" id="SignalP"/>
    </source>
</evidence>